<gene>
    <name evidence="2" type="ORF">TTRE_0000626701</name>
</gene>
<dbReference type="PANTHER" id="PTHR24002">
    <property type="entry name" value="SOLUTE CARRIER FAMILY 22 MEMBER 18"/>
    <property type="match status" value="1"/>
</dbReference>
<feature type="transmembrane region" description="Helical" evidence="1">
    <location>
        <begin position="46"/>
        <end position="68"/>
    </location>
</feature>
<feature type="transmembrane region" description="Helical" evidence="1">
    <location>
        <begin position="7"/>
        <end position="26"/>
    </location>
</feature>
<dbReference type="Proteomes" id="UP000030665">
    <property type="component" value="Unassembled WGS sequence"/>
</dbReference>
<dbReference type="OrthoDB" id="5915550at2759"/>
<reference evidence="2" key="2">
    <citation type="submission" date="2014-03" db="EMBL/GenBank/DDBJ databases">
        <title>The whipworm genome and dual-species transcriptomics of an intimate host-pathogen interaction.</title>
        <authorList>
            <person name="Foth B.J."/>
            <person name="Tsai I.J."/>
            <person name="Reid A.J."/>
            <person name="Bancroft A.J."/>
            <person name="Nichol S."/>
            <person name="Tracey A."/>
            <person name="Holroyd N."/>
            <person name="Cotton J.A."/>
            <person name="Stanley E.J."/>
            <person name="Zarowiecki M."/>
            <person name="Liu J.Z."/>
            <person name="Huckvale T."/>
            <person name="Cooper P.J."/>
            <person name="Grencis R.K."/>
            <person name="Berriman M."/>
        </authorList>
    </citation>
    <scope>NUCLEOTIDE SEQUENCE [LARGE SCALE GENOMIC DNA]</scope>
</reference>
<evidence type="ECO:0000313" key="2">
    <source>
        <dbReference type="EMBL" id="CDW57966.1"/>
    </source>
</evidence>
<feature type="transmembrane region" description="Helical" evidence="1">
    <location>
        <begin position="247"/>
        <end position="266"/>
    </location>
</feature>
<sequence length="402" mass="45075">MSAERQKLFLYVCLVSAVWHIGVQWTNLLFPFLEWEVQPPLAMVDIGVIHALGNLWNMIGAFLIGLLIDIYGLKICLISSAVSTSLYYFCIASSKGYWSFILAQTFRLGFHFDHLTEIFVSTITREGERTADLLKLSIPAGASLMIGPFLAGKMTVLYDIRTAQFFNSFLTLAFILPPVIYLLPETHKLSPVYTAKLKLHQYWQMAYNDRLIKCIGLKALLTASVICYEIVTWQHIVRRHSETPGDATVLFCILGSAILFMNFYGIRKLKHNFDPTTLVEIALVCLMISYLLLTVAKSYVFTVLLMILQTVSNAVATAEVMAQLIGTVERSHLGKASGLARATQWLLQCSIPLVGSYVIQNWSYSVLCILAAAFAGLALVEIARYGRFLNTTMDELPWLLQS</sequence>
<dbReference type="STRING" id="36087.A0A077ZC42"/>
<proteinExistence type="predicted"/>
<keyword evidence="3" id="KW-1185">Reference proteome</keyword>
<protein>
    <submittedName>
        <fullName evidence="2">MFS 1 domain containing protein</fullName>
    </submittedName>
</protein>
<reference evidence="2" key="1">
    <citation type="submission" date="2014-01" db="EMBL/GenBank/DDBJ databases">
        <authorList>
            <person name="Aslett M."/>
        </authorList>
    </citation>
    <scope>NUCLEOTIDE SEQUENCE</scope>
</reference>
<dbReference type="SUPFAM" id="SSF103473">
    <property type="entry name" value="MFS general substrate transporter"/>
    <property type="match status" value="1"/>
</dbReference>
<dbReference type="PANTHER" id="PTHR24002:SF3">
    <property type="entry name" value="SOLUTE CARRIER FAMILY 22 MEMBER 18"/>
    <property type="match status" value="1"/>
</dbReference>
<feature type="transmembrane region" description="Helical" evidence="1">
    <location>
        <begin position="165"/>
        <end position="183"/>
    </location>
</feature>
<keyword evidence="1" id="KW-0812">Transmembrane</keyword>
<dbReference type="AlphaFoldDB" id="A0A077ZC42"/>
<organism evidence="2 3">
    <name type="scientific">Trichuris trichiura</name>
    <name type="common">Whipworm</name>
    <name type="synonym">Trichocephalus trichiurus</name>
    <dbReference type="NCBI Taxonomy" id="36087"/>
    <lineage>
        <taxon>Eukaryota</taxon>
        <taxon>Metazoa</taxon>
        <taxon>Ecdysozoa</taxon>
        <taxon>Nematoda</taxon>
        <taxon>Enoplea</taxon>
        <taxon>Dorylaimia</taxon>
        <taxon>Trichinellida</taxon>
        <taxon>Trichuridae</taxon>
        <taxon>Trichuris</taxon>
    </lineage>
</organism>
<name>A0A077ZC42_TRITR</name>
<dbReference type="Gene3D" id="1.20.1250.20">
    <property type="entry name" value="MFS general substrate transporter like domains"/>
    <property type="match status" value="1"/>
</dbReference>
<evidence type="ECO:0000313" key="3">
    <source>
        <dbReference type="Proteomes" id="UP000030665"/>
    </source>
</evidence>
<accession>A0A077ZC42</accession>
<dbReference type="GO" id="GO:0022857">
    <property type="term" value="F:transmembrane transporter activity"/>
    <property type="evidence" value="ECO:0007669"/>
    <property type="project" value="InterPro"/>
</dbReference>
<dbReference type="InterPro" id="IPR011701">
    <property type="entry name" value="MFS"/>
</dbReference>
<keyword evidence="1" id="KW-0472">Membrane</keyword>
<dbReference type="InterPro" id="IPR036259">
    <property type="entry name" value="MFS_trans_sf"/>
</dbReference>
<feature type="transmembrane region" description="Helical" evidence="1">
    <location>
        <begin position="362"/>
        <end position="383"/>
    </location>
</feature>
<dbReference type="EMBL" id="HG806245">
    <property type="protein sequence ID" value="CDW57966.1"/>
    <property type="molecule type" value="Genomic_DNA"/>
</dbReference>
<dbReference type="Pfam" id="PF07690">
    <property type="entry name" value="MFS_1"/>
    <property type="match status" value="1"/>
</dbReference>
<dbReference type="GO" id="GO:0005635">
    <property type="term" value="C:nuclear envelope"/>
    <property type="evidence" value="ECO:0007669"/>
    <property type="project" value="TreeGrafter"/>
</dbReference>
<keyword evidence="1" id="KW-1133">Transmembrane helix</keyword>
<evidence type="ECO:0000256" key="1">
    <source>
        <dbReference type="SAM" id="Phobius"/>
    </source>
</evidence>
<feature type="transmembrane region" description="Helical" evidence="1">
    <location>
        <begin position="136"/>
        <end position="158"/>
    </location>
</feature>